<protein>
    <submittedName>
        <fullName evidence="2">Uncharacterized protein</fullName>
    </submittedName>
</protein>
<evidence type="ECO:0000256" key="1">
    <source>
        <dbReference type="SAM" id="Phobius"/>
    </source>
</evidence>
<dbReference type="Proteomes" id="UP001595793">
    <property type="component" value="Unassembled WGS sequence"/>
</dbReference>
<gene>
    <name evidence="2" type="ORF">ACFOS1_17965</name>
</gene>
<evidence type="ECO:0000313" key="3">
    <source>
        <dbReference type="Proteomes" id="UP001595793"/>
    </source>
</evidence>
<feature type="transmembrane region" description="Helical" evidence="1">
    <location>
        <begin position="78"/>
        <end position="99"/>
    </location>
</feature>
<evidence type="ECO:0000313" key="2">
    <source>
        <dbReference type="EMBL" id="MFC4029310.1"/>
    </source>
</evidence>
<reference evidence="3" key="1">
    <citation type="journal article" date="2019" name="Int. J. Syst. Evol. Microbiol.">
        <title>The Global Catalogue of Microorganisms (GCM) 10K type strain sequencing project: providing services to taxonomists for standard genome sequencing and annotation.</title>
        <authorList>
            <consortium name="The Broad Institute Genomics Platform"/>
            <consortium name="The Broad Institute Genome Sequencing Center for Infectious Disease"/>
            <person name="Wu L."/>
            <person name="Ma J."/>
        </authorList>
    </citation>
    <scope>NUCLEOTIDE SEQUENCE [LARGE SCALE GENOMIC DNA]</scope>
    <source>
        <strain evidence="3">CECT 9128</strain>
    </source>
</reference>
<dbReference type="EMBL" id="JBHSAS010000031">
    <property type="protein sequence ID" value="MFC4029310.1"/>
    <property type="molecule type" value="Genomic_DNA"/>
</dbReference>
<dbReference type="RefSeq" id="WP_290230822.1">
    <property type="nucleotide sequence ID" value="NZ_JAUFPZ010000002.1"/>
</dbReference>
<keyword evidence="1" id="KW-0472">Membrane</keyword>
<proteinExistence type="predicted"/>
<keyword evidence="1" id="KW-0812">Transmembrane</keyword>
<keyword evidence="3" id="KW-1185">Reference proteome</keyword>
<accession>A0ABV8HBK0</accession>
<name>A0ABV8HBK0_9FLAO</name>
<feature type="transmembrane region" description="Helical" evidence="1">
    <location>
        <begin position="52"/>
        <end position="72"/>
    </location>
</feature>
<comment type="caution">
    <text evidence="2">The sequence shown here is derived from an EMBL/GenBank/DDBJ whole genome shotgun (WGS) entry which is preliminary data.</text>
</comment>
<organism evidence="2 3">
    <name type="scientific">Zunongwangia endophytica</name>
    <dbReference type="NCBI Taxonomy" id="1808945"/>
    <lineage>
        <taxon>Bacteria</taxon>
        <taxon>Pseudomonadati</taxon>
        <taxon>Bacteroidota</taxon>
        <taxon>Flavobacteriia</taxon>
        <taxon>Flavobacteriales</taxon>
        <taxon>Flavobacteriaceae</taxon>
        <taxon>Zunongwangia</taxon>
    </lineage>
</organism>
<sequence length="112" mass="12561">MFLAIFILNGQNLANQPATGHTQYRWQQAKNNDMKNKTNEQLESNLNLLKGITIALIFVLTLLIVISIYGLIMKENNSTFVASITVAISCSAILPLLLINMNKIKKELNSRK</sequence>
<keyword evidence="1" id="KW-1133">Transmembrane helix</keyword>